<evidence type="ECO:0000313" key="3">
    <source>
        <dbReference type="Proteomes" id="UP001381693"/>
    </source>
</evidence>
<sequence length="51" mass="5361">MADPRSGVKYVHLKRSETCGFGFSILGGAGSDLPPIVYDIIEGSPAAKSHQ</sequence>
<dbReference type="InterPro" id="IPR036034">
    <property type="entry name" value="PDZ_sf"/>
</dbReference>
<dbReference type="SUPFAM" id="SSF50156">
    <property type="entry name" value="PDZ domain-like"/>
    <property type="match status" value="1"/>
</dbReference>
<comment type="caution">
    <text evidence="2">The sequence shown here is derived from an EMBL/GenBank/DDBJ whole genome shotgun (WGS) entry which is preliminary data.</text>
</comment>
<dbReference type="Proteomes" id="UP001381693">
    <property type="component" value="Unassembled WGS sequence"/>
</dbReference>
<dbReference type="Gene3D" id="2.30.42.10">
    <property type="match status" value="1"/>
</dbReference>
<proteinExistence type="predicted"/>
<gene>
    <name evidence="2" type="ORF">SK128_024184</name>
</gene>
<feature type="domain" description="PDZ" evidence="1">
    <location>
        <begin position="10"/>
        <end position="51"/>
    </location>
</feature>
<dbReference type="CDD" id="cd00136">
    <property type="entry name" value="PDZ_canonical"/>
    <property type="match status" value="1"/>
</dbReference>
<reference evidence="2 3" key="1">
    <citation type="submission" date="2023-11" db="EMBL/GenBank/DDBJ databases">
        <title>Halocaridina rubra genome assembly.</title>
        <authorList>
            <person name="Smith C."/>
        </authorList>
    </citation>
    <scope>NUCLEOTIDE SEQUENCE [LARGE SCALE GENOMIC DNA]</scope>
    <source>
        <strain evidence="2">EP-1</strain>
        <tissue evidence="2">Whole</tissue>
    </source>
</reference>
<accession>A0AAN8X8N7</accession>
<dbReference type="InterPro" id="IPR001478">
    <property type="entry name" value="PDZ"/>
</dbReference>
<feature type="non-terminal residue" evidence="2">
    <location>
        <position position="51"/>
    </location>
</feature>
<keyword evidence="3" id="KW-1185">Reference proteome</keyword>
<protein>
    <recommendedName>
        <fullName evidence="1">PDZ domain-containing protein</fullName>
    </recommendedName>
</protein>
<organism evidence="2 3">
    <name type="scientific">Halocaridina rubra</name>
    <name type="common">Hawaiian red shrimp</name>
    <dbReference type="NCBI Taxonomy" id="373956"/>
    <lineage>
        <taxon>Eukaryota</taxon>
        <taxon>Metazoa</taxon>
        <taxon>Ecdysozoa</taxon>
        <taxon>Arthropoda</taxon>
        <taxon>Crustacea</taxon>
        <taxon>Multicrustacea</taxon>
        <taxon>Malacostraca</taxon>
        <taxon>Eumalacostraca</taxon>
        <taxon>Eucarida</taxon>
        <taxon>Decapoda</taxon>
        <taxon>Pleocyemata</taxon>
        <taxon>Caridea</taxon>
        <taxon>Atyoidea</taxon>
        <taxon>Atyidae</taxon>
        <taxon>Halocaridina</taxon>
    </lineage>
</organism>
<dbReference type="PROSITE" id="PS50106">
    <property type="entry name" value="PDZ"/>
    <property type="match status" value="1"/>
</dbReference>
<dbReference type="AlphaFoldDB" id="A0AAN8X8N7"/>
<evidence type="ECO:0000313" key="2">
    <source>
        <dbReference type="EMBL" id="KAK7076003.1"/>
    </source>
</evidence>
<evidence type="ECO:0000259" key="1">
    <source>
        <dbReference type="PROSITE" id="PS50106"/>
    </source>
</evidence>
<name>A0AAN8X8N7_HALRR</name>
<dbReference type="EMBL" id="JAXCGZ010009924">
    <property type="protein sequence ID" value="KAK7076003.1"/>
    <property type="molecule type" value="Genomic_DNA"/>
</dbReference>